<feature type="coiled-coil region" evidence="2">
    <location>
        <begin position="110"/>
        <end position="144"/>
    </location>
</feature>
<gene>
    <name evidence="4" type="ORF">C4N9_18735</name>
</gene>
<protein>
    <submittedName>
        <fullName evidence="4">Efflux transporter periplasmic adaptor subunit</fullName>
    </submittedName>
</protein>
<dbReference type="InterPro" id="IPR006143">
    <property type="entry name" value="RND_pump_MFP"/>
</dbReference>
<evidence type="ECO:0000313" key="5">
    <source>
        <dbReference type="Proteomes" id="UP000244940"/>
    </source>
</evidence>
<dbReference type="AlphaFoldDB" id="A0A2U2C5A6"/>
<keyword evidence="2" id="KW-0175">Coiled coil</keyword>
<proteinExistence type="inferred from homology"/>
<dbReference type="InterPro" id="IPR058627">
    <property type="entry name" value="MdtA-like_C"/>
</dbReference>
<accession>A0A2U2C5A6</accession>
<evidence type="ECO:0000256" key="1">
    <source>
        <dbReference type="ARBA" id="ARBA00009477"/>
    </source>
</evidence>
<dbReference type="SUPFAM" id="SSF111369">
    <property type="entry name" value="HlyD-like secretion proteins"/>
    <property type="match status" value="1"/>
</dbReference>
<dbReference type="PANTHER" id="PTHR30469">
    <property type="entry name" value="MULTIDRUG RESISTANCE PROTEIN MDTA"/>
    <property type="match status" value="1"/>
</dbReference>
<dbReference type="GO" id="GO:1990281">
    <property type="term" value="C:efflux pump complex"/>
    <property type="evidence" value="ECO:0007669"/>
    <property type="project" value="TreeGrafter"/>
</dbReference>
<evidence type="ECO:0000259" key="3">
    <source>
        <dbReference type="Pfam" id="PF25967"/>
    </source>
</evidence>
<dbReference type="RefSeq" id="WP_109534889.1">
    <property type="nucleotide sequence ID" value="NZ_QEYD01000013.1"/>
</dbReference>
<keyword evidence="5" id="KW-1185">Reference proteome</keyword>
<reference evidence="4 5" key="1">
    <citation type="submission" date="2018-05" db="EMBL/GenBank/DDBJ databases">
        <title>Pararhodobacter marina sp. nov., isolated from deep-sea water of the Indian Ocean.</title>
        <authorList>
            <person name="Lai Q.Sr."/>
            <person name="Liu X."/>
            <person name="Shao Z."/>
        </authorList>
    </citation>
    <scope>NUCLEOTIDE SEQUENCE [LARGE SCALE GENOMIC DNA]</scope>
    <source>
        <strain evidence="4 5">CIC4N-9</strain>
    </source>
</reference>
<dbReference type="Pfam" id="PF25967">
    <property type="entry name" value="RND-MFP_C"/>
    <property type="match status" value="1"/>
</dbReference>
<dbReference type="OrthoDB" id="7811737at2"/>
<dbReference type="Proteomes" id="UP000244940">
    <property type="component" value="Unassembled WGS sequence"/>
</dbReference>
<dbReference type="Gene3D" id="1.10.287.470">
    <property type="entry name" value="Helix hairpin bin"/>
    <property type="match status" value="1"/>
</dbReference>
<dbReference type="Gene3D" id="2.40.420.20">
    <property type="match status" value="1"/>
</dbReference>
<organism evidence="4 5">
    <name type="scientific">Pararhodobacter marinus</name>
    <dbReference type="NCBI Taxonomy" id="2184063"/>
    <lineage>
        <taxon>Bacteria</taxon>
        <taxon>Pseudomonadati</taxon>
        <taxon>Pseudomonadota</taxon>
        <taxon>Alphaproteobacteria</taxon>
        <taxon>Rhodobacterales</taxon>
        <taxon>Paracoccaceae</taxon>
        <taxon>Pararhodobacter</taxon>
    </lineage>
</organism>
<evidence type="ECO:0000313" key="4">
    <source>
        <dbReference type="EMBL" id="PWE27042.1"/>
    </source>
</evidence>
<feature type="domain" description="Multidrug resistance protein MdtA-like C-terminal permuted SH3" evidence="3">
    <location>
        <begin position="366"/>
        <end position="418"/>
    </location>
</feature>
<dbReference type="GO" id="GO:0015562">
    <property type="term" value="F:efflux transmembrane transporter activity"/>
    <property type="evidence" value="ECO:0007669"/>
    <property type="project" value="TreeGrafter"/>
</dbReference>
<name>A0A2U2C5A6_9RHOB</name>
<comment type="caution">
    <text evidence="4">The sequence shown here is derived from an EMBL/GenBank/DDBJ whole genome shotgun (WGS) entry which is preliminary data.</text>
</comment>
<comment type="similarity">
    <text evidence="1">Belongs to the membrane fusion protein (MFP) (TC 8.A.1) family.</text>
</comment>
<dbReference type="GeneID" id="94366937"/>
<dbReference type="EMBL" id="QEYD01000013">
    <property type="protein sequence ID" value="PWE27042.1"/>
    <property type="molecule type" value="Genomic_DNA"/>
</dbReference>
<dbReference type="NCBIfam" id="TIGR01730">
    <property type="entry name" value="RND_mfp"/>
    <property type="match status" value="1"/>
</dbReference>
<dbReference type="Gene3D" id="2.40.30.170">
    <property type="match status" value="1"/>
</dbReference>
<evidence type="ECO:0000256" key="2">
    <source>
        <dbReference type="SAM" id="Coils"/>
    </source>
</evidence>
<dbReference type="Gene3D" id="2.40.50.100">
    <property type="match status" value="1"/>
</dbReference>
<sequence>MRRSLALVMFVAPIVLGGAIAARLVAQAPAPGRVVSTDAGLAVRVIPVEPRDLVPVAQGWGNVRPAETWSAISEVRGAVIWQAPDLETGMLAREGDVLMRIDPADYELAIAQAEADLASLGAERAQLEAEEQNTRRVLELEQARLALSESDAQRTRELVSQGTAPAARGDEAERAVLAARRVVVELQNALALIGPRQDRLEAQRARTEAALARARRDLAHTEITAPFDLRITQAPVERYQVVATGQVLVAGEGLAQAEVVAQVPIAAFQRMLSGIEFDGGILEALDAGRTEAVSVLVEPVSNPGQVWEGRLSRVEPALDPQARTVQAVITVDDPFEGARPPERIPLIANLQAQVTLTGPAMQGVIAVPASAVHGGVVYLMDSDARLELRPVEIAFRQGDLAVIDSGLEAGEGLITDDIAPAIPGMPLRAVTP</sequence>